<dbReference type="Gene3D" id="2.120.10.30">
    <property type="entry name" value="TolB, C-terminal domain"/>
    <property type="match status" value="5"/>
</dbReference>
<dbReference type="InterPro" id="IPR050952">
    <property type="entry name" value="TRIM-NHL_E3_ligases"/>
</dbReference>
<dbReference type="SUPFAM" id="SSF101898">
    <property type="entry name" value="NHL repeat"/>
    <property type="match status" value="1"/>
</dbReference>
<accession>A0A8J7LZ14</accession>
<dbReference type="SUPFAM" id="SSF63829">
    <property type="entry name" value="Calcium-dependent phosphotriesterase"/>
    <property type="match status" value="2"/>
</dbReference>
<dbReference type="InterPro" id="IPR011042">
    <property type="entry name" value="6-blade_b-propeller_TolB-like"/>
</dbReference>
<dbReference type="CDD" id="cd14955">
    <property type="entry name" value="NHL_like_4"/>
    <property type="match status" value="1"/>
</dbReference>
<dbReference type="EMBL" id="JAEMHM010000010">
    <property type="protein sequence ID" value="MBJ6725746.1"/>
    <property type="molecule type" value="Genomic_DNA"/>
</dbReference>
<dbReference type="PROSITE" id="PS51257">
    <property type="entry name" value="PROKAR_LIPOPROTEIN"/>
    <property type="match status" value="1"/>
</dbReference>
<feature type="domain" description="DUF11" evidence="3">
    <location>
        <begin position="705"/>
        <end position="802"/>
    </location>
</feature>
<dbReference type="Proteomes" id="UP000636888">
    <property type="component" value="Unassembled WGS sequence"/>
</dbReference>
<dbReference type="InterPro" id="IPR001434">
    <property type="entry name" value="OmcB-like_DUF11"/>
</dbReference>
<dbReference type="GO" id="GO:0008270">
    <property type="term" value="F:zinc ion binding"/>
    <property type="evidence" value="ECO:0007669"/>
    <property type="project" value="UniProtKB-KW"/>
</dbReference>
<evidence type="ECO:0000256" key="1">
    <source>
        <dbReference type="ARBA" id="ARBA00022737"/>
    </source>
</evidence>
<dbReference type="PANTHER" id="PTHR24104">
    <property type="entry name" value="E3 UBIQUITIN-PROTEIN LIGASE NHLRC1-RELATED"/>
    <property type="match status" value="1"/>
</dbReference>
<feature type="domain" description="DUF4082" evidence="4">
    <location>
        <begin position="985"/>
        <end position="1130"/>
    </location>
</feature>
<keyword evidence="1" id="KW-0677">Repeat</keyword>
<sequence>MLRQTVPSRVTSALVHVLCRWMVGLLLALAACIILAAGKTQAAPGDFLFATPNGGYLFGPSGVAVDSDGNYYVVDSQNNRIQKYDSTGKLLLQWGSPGSGSGAFASPCHIAVDPAGYLYVTDEFNHRVQKFDANGRFLIQWGGPGSDSGQFNQPEGIAIDSAGDVYVADSRNARIQKFTNAGTFLSQWGTFGTGNGQFRFPADVAIDASGKVYVVDTGNYRIQYFDSSGNYLGQWGSQGSAADQFSSNPQALAIDRQGDVYVVATWVTVFSSSGTYLRSWGTFGSGRPGGLMPGQFNAARGIAIDSTGKVVVADTGNDRIQFFTAGGDFLAEWDSFLYGAGYFRNPIDIALDLSGNLYVTDSWYGWVQKLDSAGRFLQQFGTLIFPTGIGVGHSGEIYVSDNDASFIYQYRSDGTLATRWNANLLTAAGLVVAPNGNLYVVDTSPSQIKELDPTGRLLATLGGTGTGTGKFRSPVGVGTDYRGNLYVADTGNNKIQKLDQNGNFLAEWSSPHPEGVAVDLCGNVYVSGGQTVQVFDTVGNFVGALGSAGSGDGQMLAAVGVTVTPAGSKIYVVDNGNHRIESFVGFGVTGFGISGLAEITAGTAATFAVTAFTDAGTVALGYNGSIHLTSSDPQATLPSDVVLTNGRGSFSVIFLTAGTQSITVADALTPSVIGSLGSLTVRAMEVPDLTVTSSHIGDFMQGQLGLAYTLTVTNRGNAPTTERVQIADVLPVGLCLTAINGDGWTCNYSAASCTRSDPLSPGQSYPPVTIRVNVAKDAPVTVINTVSVSGGGEVNTANDAATDATVVTQVNQPFSIWSADTAPVVADSGPDRAVELGVKFRSDWNGTITGIRFYKGAGNTGTHVGNLWDSSGKLLATATFTNESATGWQQVDFRYPVQIQANVTYVASYHTEVGHYSADLHYFDTERQEIPPLHPLADGMASFGSVYAYGPAGTFPDRSWNSTNYWVDVAFMPMTIPNTIWSASVVPAVPDSGWDSPVELGVRFKSDFNSTVTGVRFYKALGNTGTHFGNLWDSSGNLLATATFTDETAYGWQQVYFMPAIQINANQTYVISYHTEVGHYSADEQYFTKAVDAPPLHVPVDGDTNLGSVYCYGTASCFPNQSWNRANYYVDVSMQ</sequence>
<dbReference type="AlphaFoldDB" id="A0A8J7LZ14"/>
<evidence type="ECO:0000259" key="4">
    <source>
        <dbReference type="Pfam" id="PF13313"/>
    </source>
</evidence>
<evidence type="ECO:0000259" key="3">
    <source>
        <dbReference type="Pfam" id="PF01345"/>
    </source>
</evidence>
<dbReference type="PANTHER" id="PTHR24104:SF25">
    <property type="entry name" value="PROTEIN LIN-41"/>
    <property type="match status" value="1"/>
</dbReference>
<evidence type="ECO:0000313" key="6">
    <source>
        <dbReference type="Proteomes" id="UP000636888"/>
    </source>
</evidence>
<reference evidence="5" key="1">
    <citation type="submission" date="2020-12" db="EMBL/GenBank/DDBJ databases">
        <title>Geomonas sp. Red875, isolated from river sediment.</title>
        <authorList>
            <person name="Xu Z."/>
            <person name="Zhang Z."/>
            <person name="Masuda Y."/>
            <person name="Itoh H."/>
            <person name="Senoo K."/>
        </authorList>
    </citation>
    <scope>NUCLEOTIDE SEQUENCE</scope>
    <source>
        <strain evidence="5">Red875</strain>
    </source>
</reference>
<gene>
    <name evidence="5" type="ORF">JFN93_13580</name>
</gene>
<comment type="caution">
    <text evidence="5">The sequence shown here is derived from an EMBL/GenBank/DDBJ whole genome shotgun (WGS) entry which is preliminary data.</text>
</comment>
<dbReference type="PROSITE" id="PS51125">
    <property type="entry name" value="NHL"/>
    <property type="match status" value="7"/>
</dbReference>
<feature type="repeat" description="NHL" evidence="2">
    <location>
        <begin position="293"/>
        <end position="326"/>
    </location>
</feature>
<protein>
    <submittedName>
        <fullName evidence="5">DUF4082 domain-containing protein</fullName>
    </submittedName>
</protein>
<feature type="repeat" description="NHL" evidence="2">
    <location>
        <begin position="142"/>
        <end position="181"/>
    </location>
</feature>
<feature type="repeat" description="NHL" evidence="2">
    <location>
        <begin position="95"/>
        <end position="134"/>
    </location>
</feature>
<feature type="repeat" description="NHL" evidence="2">
    <location>
        <begin position="458"/>
        <end position="501"/>
    </location>
</feature>
<feature type="repeat" description="NHL" evidence="2">
    <location>
        <begin position="185"/>
        <end position="228"/>
    </location>
</feature>
<name>A0A8J7LZ14_9BACT</name>
<dbReference type="InterPro" id="IPR025141">
    <property type="entry name" value="DUF4082"/>
</dbReference>
<dbReference type="CDD" id="cd05819">
    <property type="entry name" value="NHL"/>
    <property type="match status" value="1"/>
</dbReference>
<proteinExistence type="predicted"/>
<dbReference type="InterPro" id="IPR001258">
    <property type="entry name" value="NHL_repeat"/>
</dbReference>
<feature type="domain" description="DUF4082" evidence="4">
    <location>
        <begin position="821"/>
        <end position="967"/>
    </location>
</feature>
<feature type="repeat" description="NHL" evidence="2">
    <location>
        <begin position="338"/>
        <end position="373"/>
    </location>
</feature>
<dbReference type="Pfam" id="PF13313">
    <property type="entry name" value="DUF4082"/>
    <property type="match status" value="2"/>
</dbReference>
<dbReference type="RefSeq" id="WP_199384636.1">
    <property type="nucleotide sequence ID" value="NZ_JAEMHM010000010.1"/>
</dbReference>
<dbReference type="Pfam" id="PF01345">
    <property type="entry name" value="DUF11"/>
    <property type="match status" value="1"/>
</dbReference>
<dbReference type="Pfam" id="PF01436">
    <property type="entry name" value="NHL"/>
    <property type="match status" value="4"/>
</dbReference>
<organism evidence="5 6">
    <name type="scientific">Geomesophilobacter sediminis</name>
    <dbReference type="NCBI Taxonomy" id="2798584"/>
    <lineage>
        <taxon>Bacteria</taxon>
        <taxon>Pseudomonadati</taxon>
        <taxon>Thermodesulfobacteriota</taxon>
        <taxon>Desulfuromonadia</taxon>
        <taxon>Geobacterales</taxon>
        <taxon>Geobacteraceae</taxon>
        <taxon>Geomesophilobacter</taxon>
    </lineage>
</organism>
<evidence type="ECO:0000313" key="5">
    <source>
        <dbReference type="EMBL" id="MBJ6725746.1"/>
    </source>
</evidence>
<feature type="repeat" description="NHL" evidence="2">
    <location>
        <begin position="52"/>
        <end position="87"/>
    </location>
</feature>
<keyword evidence="6" id="KW-1185">Reference proteome</keyword>
<evidence type="ECO:0000256" key="2">
    <source>
        <dbReference type="PROSITE-ProRule" id="PRU00504"/>
    </source>
</evidence>